<dbReference type="PANTHER" id="PTHR43065:SF10">
    <property type="entry name" value="PEROXIDE STRESS-ACTIVATED HISTIDINE KINASE MAK3"/>
    <property type="match status" value="1"/>
</dbReference>
<dbReference type="Gene3D" id="6.10.340.10">
    <property type="match status" value="1"/>
</dbReference>
<dbReference type="SMART" id="SM00388">
    <property type="entry name" value="HisKA"/>
    <property type="match status" value="1"/>
</dbReference>
<comment type="catalytic activity">
    <reaction evidence="1">
        <text>ATP + protein L-histidine = ADP + protein N-phospho-L-histidine.</text>
        <dbReference type="EC" id="2.7.13.3"/>
    </reaction>
</comment>
<dbReference type="PANTHER" id="PTHR43065">
    <property type="entry name" value="SENSOR HISTIDINE KINASE"/>
    <property type="match status" value="1"/>
</dbReference>
<keyword evidence="10" id="KW-0812">Transmembrane</keyword>
<dbReference type="InterPro" id="IPR003661">
    <property type="entry name" value="HisK_dim/P_dom"/>
</dbReference>
<evidence type="ECO:0000256" key="1">
    <source>
        <dbReference type="ARBA" id="ARBA00000085"/>
    </source>
</evidence>
<evidence type="ECO:0000259" key="11">
    <source>
        <dbReference type="PROSITE" id="PS50109"/>
    </source>
</evidence>
<accession>A0A1B7LD43</accession>
<evidence type="ECO:0000256" key="7">
    <source>
        <dbReference type="ARBA" id="ARBA00022840"/>
    </source>
</evidence>
<keyword evidence="6" id="KW-0418">Kinase</keyword>
<keyword evidence="4" id="KW-0808">Transferase</keyword>
<name>A0A1B7LD43_9FIRM</name>
<dbReference type="InterPro" id="IPR005467">
    <property type="entry name" value="His_kinase_dom"/>
</dbReference>
<keyword evidence="8" id="KW-0902">Two-component regulatory system</keyword>
<dbReference type="Pfam" id="PF00512">
    <property type="entry name" value="HisKA"/>
    <property type="match status" value="1"/>
</dbReference>
<evidence type="ECO:0000256" key="5">
    <source>
        <dbReference type="ARBA" id="ARBA00022741"/>
    </source>
</evidence>
<evidence type="ECO:0000256" key="9">
    <source>
        <dbReference type="SAM" id="Coils"/>
    </source>
</evidence>
<dbReference type="InterPro" id="IPR036097">
    <property type="entry name" value="HisK_dim/P_sf"/>
</dbReference>
<dbReference type="GO" id="GO:0000155">
    <property type="term" value="F:phosphorelay sensor kinase activity"/>
    <property type="evidence" value="ECO:0007669"/>
    <property type="project" value="InterPro"/>
</dbReference>
<dbReference type="EMBL" id="LYVF01000173">
    <property type="protein sequence ID" value="OAT80795.1"/>
    <property type="molecule type" value="Genomic_DNA"/>
</dbReference>
<gene>
    <name evidence="12" type="ORF">A6M21_12675</name>
</gene>
<dbReference type="AlphaFoldDB" id="A0A1B7LD43"/>
<evidence type="ECO:0000313" key="12">
    <source>
        <dbReference type="EMBL" id="OAT80795.1"/>
    </source>
</evidence>
<dbReference type="SUPFAM" id="SSF47384">
    <property type="entry name" value="Homodimeric domain of signal transducing histidine kinase"/>
    <property type="match status" value="1"/>
</dbReference>
<keyword evidence="3" id="KW-0597">Phosphoprotein</keyword>
<feature type="transmembrane region" description="Helical" evidence="10">
    <location>
        <begin position="20"/>
        <end position="42"/>
    </location>
</feature>
<dbReference type="Gene3D" id="3.30.565.10">
    <property type="entry name" value="Histidine kinase-like ATPase, C-terminal domain"/>
    <property type="match status" value="1"/>
</dbReference>
<feature type="coiled-coil region" evidence="9">
    <location>
        <begin position="255"/>
        <end position="289"/>
    </location>
</feature>
<dbReference type="CDD" id="cd00082">
    <property type="entry name" value="HisKA"/>
    <property type="match status" value="1"/>
</dbReference>
<evidence type="ECO:0000256" key="8">
    <source>
        <dbReference type="ARBA" id="ARBA00023012"/>
    </source>
</evidence>
<dbReference type="PROSITE" id="PS50109">
    <property type="entry name" value="HIS_KIN"/>
    <property type="match status" value="1"/>
</dbReference>
<organism evidence="12 13">
    <name type="scientific">Desulfotomaculum copahuensis</name>
    <dbReference type="NCBI Taxonomy" id="1838280"/>
    <lineage>
        <taxon>Bacteria</taxon>
        <taxon>Bacillati</taxon>
        <taxon>Bacillota</taxon>
        <taxon>Clostridia</taxon>
        <taxon>Eubacteriales</taxon>
        <taxon>Desulfotomaculaceae</taxon>
        <taxon>Desulfotomaculum</taxon>
    </lineage>
</organism>
<dbReference type="EC" id="2.7.13.3" evidence="2"/>
<evidence type="ECO:0000256" key="6">
    <source>
        <dbReference type="ARBA" id="ARBA00022777"/>
    </source>
</evidence>
<proteinExistence type="predicted"/>
<evidence type="ECO:0000256" key="2">
    <source>
        <dbReference type="ARBA" id="ARBA00012438"/>
    </source>
</evidence>
<reference evidence="12 13" key="1">
    <citation type="submission" date="2016-04" db="EMBL/GenBank/DDBJ databases">
        <authorList>
            <person name="Evans L.H."/>
            <person name="Alamgir A."/>
            <person name="Owens N."/>
            <person name="Weber N.D."/>
            <person name="Virtaneva K."/>
            <person name="Barbian K."/>
            <person name="Babar A."/>
            <person name="Rosenke K."/>
        </authorList>
    </citation>
    <scope>NUCLEOTIDE SEQUENCE [LARGE SCALE GENOMIC DNA]</scope>
    <source>
        <strain evidence="12 13">LMa1</strain>
    </source>
</reference>
<dbReference type="InterPro" id="IPR036890">
    <property type="entry name" value="HATPase_C_sf"/>
</dbReference>
<keyword evidence="5" id="KW-0547">Nucleotide-binding</keyword>
<keyword evidence="10" id="KW-0472">Membrane</keyword>
<dbReference type="STRING" id="1838280.A6M21_12675"/>
<keyword evidence="9" id="KW-0175">Coiled coil</keyword>
<sequence>MKNCNFPEGALMFSFHRLRYQLMLLTILLAVVPLVATSYFMIQKASQGLLREKEWWLYGLARQLDQAMPGSFNDILAAEGLTGANRETKIRALNRALRDVTDRVAAAYPGVGVGYYSRDLDAIITYGPSSQYQDKVGLSIGKDHRGRQVMADGRPQVQIGNLVRGDIVNAMIPIRRHGRVIGYIWANVFTSAVHDQVVNMLRPFYAVLLLALLMALAGSALLSNRVACRVEAIKDGLERLKHGPGLRLRPLPGEMGEIAAAINDMVDRREELEEQVRRVERLAAVGELAAGMAHEIRNPLTAISGFAQYLARVLPPGGELHQHADIITTEVLRVDRIIQQMLDFARPRENFLLAADINQLVDEVLLLIKGQAEKRQVAVEFAPAAGLPAVPVDSQQIKQVFLNLALNAVQVMSGGGRLAVETAMADGRVAVSWWNGRWK</sequence>
<evidence type="ECO:0000256" key="3">
    <source>
        <dbReference type="ARBA" id="ARBA00022553"/>
    </source>
</evidence>
<comment type="caution">
    <text evidence="12">The sequence shown here is derived from an EMBL/GenBank/DDBJ whole genome shotgun (WGS) entry which is preliminary data.</text>
</comment>
<keyword evidence="7" id="KW-0067">ATP-binding</keyword>
<dbReference type="Proteomes" id="UP000078532">
    <property type="component" value="Unassembled WGS sequence"/>
</dbReference>
<dbReference type="SUPFAM" id="SSF55874">
    <property type="entry name" value="ATPase domain of HSP90 chaperone/DNA topoisomerase II/histidine kinase"/>
    <property type="match status" value="1"/>
</dbReference>
<protein>
    <recommendedName>
        <fullName evidence="2">histidine kinase</fullName>
        <ecNumber evidence="2">2.7.13.3</ecNumber>
    </recommendedName>
</protein>
<evidence type="ECO:0000313" key="13">
    <source>
        <dbReference type="Proteomes" id="UP000078532"/>
    </source>
</evidence>
<keyword evidence="13" id="KW-1185">Reference proteome</keyword>
<dbReference type="GO" id="GO:0005524">
    <property type="term" value="F:ATP binding"/>
    <property type="evidence" value="ECO:0007669"/>
    <property type="project" value="UniProtKB-KW"/>
</dbReference>
<keyword evidence="10" id="KW-1133">Transmembrane helix</keyword>
<dbReference type="Gene3D" id="1.10.287.130">
    <property type="match status" value="1"/>
</dbReference>
<evidence type="ECO:0000256" key="10">
    <source>
        <dbReference type="SAM" id="Phobius"/>
    </source>
</evidence>
<feature type="transmembrane region" description="Helical" evidence="10">
    <location>
        <begin position="204"/>
        <end position="222"/>
    </location>
</feature>
<feature type="domain" description="Histidine kinase" evidence="11">
    <location>
        <begin position="291"/>
        <end position="432"/>
    </location>
</feature>
<evidence type="ECO:0000256" key="4">
    <source>
        <dbReference type="ARBA" id="ARBA00022679"/>
    </source>
</evidence>